<organism evidence="1 2">
    <name type="scientific">Pseudooceanicola albus</name>
    <dbReference type="NCBI Taxonomy" id="2692189"/>
    <lineage>
        <taxon>Bacteria</taxon>
        <taxon>Pseudomonadati</taxon>
        <taxon>Pseudomonadota</taxon>
        <taxon>Alphaproteobacteria</taxon>
        <taxon>Rhodobacterales</taxon>
        <taxon>Paracoccaceae</taxon>
        <taxon>Pseudooceanicola</taxon>
    </lineage>
</organism>
<evidence type="ECO:0000313" key="2">
    <source>
        <dbReference type="Proteomes" id="UP000477911"/>
    </source>
</evidence>
<reference evidence="1 2" key="1">
    <citation type="submission" date="2019-12" db="EMBL/GenBank/DDBJ databases">
        <authorList>
            <person name="Li M."/>
        </authorList>
    </citation>
    <scope>NUCLEOTIDE SEQUENCE [LARGE SCALE GENOMIC DNA]</scope>
    <source>
        <strain evidence="1 2">GBMRC 2024</strain>
    </source>
</reference>
<gene>
    <name evidence="1" type="ORF">GR170_11570</name>
</gene>
<evidence type="ECO:0000313" key="1">
    <source>
        <dbReference type="EMBL" id="MXN18476.1"/>
    </source>
</evidence>
<proteinExistence type="predicted"/>
<dbReference type="RefSeq" id="WP_160894602.1">
    <property type="nucleotide sequence ID" value="NZ_WUMU01000012.1"/>
</dbReference>
<sequence length="223" mass="25070">MKSETTKFAAYLSLDEARSVWRVRSIDVSHGGVLHKLTYPDMPELEDVFIKPMATTLLDHLGRMDPDGEMYANSDFELDLRMARFYKLRMHTNCNAVRGHEASFWFSSFEGQPLAALTQYAEPLAQLPPMDPVNNLAIQAMDRVLIPALNVVAAARTGLPGQDTRVFDDYASRLIQEADDLIMYAELVKRLILSQDGDAELRQEQLQEALAQPPSKRLGRTGS</sequence>
<accession>A0A6L7G4Y8</accession>
<name>A0A6L7G4Y8_9RHOB</name>
<dbReference type="AlphaFoldDB" id="A0A6L7G4Y8"/>
<protein>
    <submittedName>
        <fullName evidence="1">Uncharacterized protein</fullName>
    </submittedName>
</protein>
<dbReference type="EMBL" id="WUMU01000012">
    <property type="protein sequence ID" value="MXN18476.1"/>
    <property type="molecule type" value="Genomic_DNA"/>
</dbReference>
<keyword evidence="2" id="KW-1185">Reference proteome</keyword>
<comment type="caution">
    <text evidence="1">The sequence shown here is derived from an EMBL/GenBank/DDBJ whole genome shotgun (WGS) entry which is preliminary data.</text>
</comment>
<dbReference type="Proteomes" id="UP000477911">
    <property type="component" value="Unassembled WGS sequence"/>
</dbReference>